<dbReference type="InterPro" id="IPR025441">
    <property type="entry name" value="DUF4181"/>
</dbReference>
<feature type="transmembrane region" description="Helical" evidence="1">
    <location>
        <begin position="44"/>
        <end position="64"/>
    </location>
</feature>
<protein>
    <submittedName>
        <fullName evidence="2">DUF4181 domain-containing protein</fullName>
    </submittedName>
</protein>
<feature type="transmembrane region" description="Helical" evidence="1">
    <location>
        <begin position="100"/>
        <end position="118"/>
    </location>
</feature>
<evidence type="ECO:0000313" key="3">
    <source>
        <dbReference type="Proteomes" id="UP001597340"/>
    </source>
</evidence>
<reference evidence="3" key="1">
    <citation type="journal article" date="2019" name="Int. J. Syst. Evol. Microbiol.">
        <title>The Global Catalogue of Microorganisms (GCM) 10K type strain sequencing project: providing services to taxonomists for standard genome sequencing and annotation.</title>
        <authorList>
            <consortium name="The Broad Institute Genomics Platform"/>
            <consortium name="The Broad Institute Genome Sequencing Center for Infectious Disease"/>
            <person name="Wu L."/>
            <person name="Ma J."/>
        </authorList>
    </citation>
    <scope>NUCLEOTIDE SEQUENCE [LARGE SCALE GENOMIC DNA]</scope>
    <source>
        <strain evidence="3">CCM 9147</strain>
    </source>
</reference>
<feature type="transmembrane region" description="Helical" evidence="1">
    <location>
        <begin position="71"/>
        <end position="88"/>
    </location>
</feature>
<evidence type="ECO:0000256" key="1">
    <source>
        <dbReference type="SAM" id="Phobius"/>
    </source>
</evidence>
<keyword evidence="1" id="KW-1133">Transmembrane helix</keyword>
<keyword evidence="1" id="KW-0472">Membrane</keyword>
<dbReference type="Proteomes" id="UP001597340">
    <property type="component" value="Unassembled WGS sequence"/>
</dbReference>
<accession>A0ABW4DF64</accession>
<dbReference type="Pfam" id="PF13789">
    <property type="entry name" value="DUF4181"/>
    <property type="match status" value="1"/>
</dbReference>
<organism evidence="2 3">
    <name type="scientific">Paenibacillus farraposensis</name>
    <dbReference type="NCBI Taxonomy" id="2807095"/>
    <lineage>
        <taxon>Bacteria</taxon>
        <taxon>Bacillati</taxon>
        <taxon>Bacillota</taxon>
        <taxon>Bacilli</taxon>
        <taxon>Bacillales</taxon>
        <taxon>Paenibacillaceae</taxon>
        <taxon>Paenibacillus</taxon>
    </lineage>
</organism>
<sequence length="119" mass="13746">MNKWKKKVIPMSFALVLFIAAVIQFVLDKIFSKTDEKISDTDGFIPYRWFIVIGGIVVILSVLFVKEPYKYVWIGVLLILVFGVRSIFQWKYIRSSQKHIISLLMMAISVVGTIVYVLI</sequence>
<keyword evidence="1" id="KW-0812">Transmembrane</keyword>
<gene>
    <name evidence="2" type="ORF">ACFQ5D_11095</name>
</gene>
<dbReference type="EMBL" id="JBHTNZ010000012">
    <property type="protein sequence ID" value="MFD1461946.1"/>
    <property type="molecule type" value="Genomic_DNA"/>
</dbReference>
<name>A0ABW4DF64_9BACL</name>
<comment type="caution">
    <text evidence="2">The sequence shown here is derived from an EMBL/GenBank/DDBJ whole genome shotgun (WGS) entry which is preliminary data.</text>
</comment>
<evidence type="ECO:0000313" key="2">
    <source>
        <dbReference type="EMBL" id="MFD1461946.1"/>
    </source>
</evidence>
<dbReference type="RefSeq" id="WP_229523223.1">
    <property type="nucleotide sequence ID" value="NZ_JAFFQR010000015.1"/>
</dbReference>
<keyword evidence="3" id="KW-1185">Reference proteome</keyword>
<proteinExistence type="predicted"/>